<dbReference type="PATRIC" id="fig|880071.3.peg.3998"/>
<organism evidence="1 2">
    <name type="scientific">Bernardetia litoralis (strain ATCC 23117 / DSM 6794 / NBRC 15988 / NCIMB 1366 / Fx l1 / Sio-4)</name>
    <name type="common">Flexibacter litoralis</name>
    <dbReference type="NCBI Taxonomy" id="880071"/>
    <lineage>
        <taxon>Bacteria</taxon>
        <taxon>Pseudomonadati</taxon>
        <taxon>Bacteroidota</taxon>
        <taxon>Cytophagia</taxon>
        <taxon>Cytophagales</taxon>
        <taxon>Bernardetiaceae</taxon>
        <taxon>Bernardetia</taxon>
    </lineage>
</organism>
<reference evidence="2" key="1">
    <citation type="submission" date="2012-06" db="EMBL/GenBank/DDBJ databases">
        <title>The complete genome of Flexibacter litoralis DSM 6794.</title>
        <authorList>
            <person name="Lucas S."/>
            <person name="Copeland A."/>
            <person name="Lapidus A."/>
            <person name="Glavina del Rio T."/>
            <person name="Dalin E."/>
            <person name="Tice H."/>
            <person name="Bruce D."/>
            <person name="Goodwin L."/>
            <person name="Pitluck S."/>
            <person name="Peters L."/>
            <person name="Ovchinnikova G."/>
            <person name="Lu M."/>
            <person name="Kyrpides N."/>
            <person name="Mavromatis K."/>
            <person name="Ivanova N."/>
            <person name="Brettin T."/>
            <person name="Detter J.C."/>
            <person name="Han C."/>
            <person name="Larimer F."/>
            <person name="Land M."/>
            <person name="Hauser L."/>
            <person name="Markowitz V."/>
            <person name="Cheng J.-F."/>
            <person name="Hugenholtz P."/>
            <person name="Woyke T."/>
            <person name="Wu D."/>
            <person name="Spring S."/>
            <person name="Lang E."/>
            <person name="Kopitz M."/>
            <person name="Brambilla E."/>
            <person name="Klenk H.-P."/>
            <person name="Eisen J.A."/>
        </authorList>
    </citation>
    <scope>NUCLEOTIDE SEQUENCE [LARGE SCALE GENOMIC DNA]</scope>
    <source>
        <strain evidence="2">ATCC 23117 / DSM 6794 / NBRC 15988 / NCIMB 1366 / Sio-4</strain>
    </source>
</reference>
<protein>
    <submittedName>
        <fullName evidence="1">Uncharacterized protein</fullName>
    </submittedName>
</protein>
<dbReference type="KEGG" id="fli:Fleli_3998"/>
<evidence type="ECO:0000313" key="2">
    <source>
        <dbReference type="Proteomes" id="UP000006054"/>
    </source>
</evidence>
<gene>
    <name evidence="1" type="ordered locus">Fleli_3998</name>
</gene>
<dbReference type="RefSeq" id="WP_014799723.1">
    <property type="nucleotide sequence ID" value="NC_018018.1"/>
</dbReference>
<evidence type="ECO:0000313" key="1">
    <source>
        <dbReference type="EMBL" id="AFM06300.1"/>
    </source>
</evidence>
<dbReference type="Proteomes" id="UP000006054">
    <property type="component" value="Chromosome"/>
</dbReference>
<dbReference type="AlphaFoldDB" id="I4AQR5"/>
<accession>I4AQR5</accession>
<proteinExistence type="predicted"/>
<dbReference type="HOGENOM" id="CLU_129241_0_0_10"/>
<name>I4AQR5_BERLS</name>
<dbReference type="eggNOG" id="ENOG5032TCG">
    <property type="taxonomic scope" value="Bacteria"/>
</dbReference>
<dbReference type="EMBL" id="CP003345">
    <property type="protein sequence ID" value="AFM06300.1"/>
    <property type="molecule type" value="Genomic_DNA"/>
</dbReference>
<keyword evidence="2" id="KW-1185">Reference proteome</keyword>
<sequence>MNNSKSKKDNIQLYSYVGSQEIFDSVDINFVGYKISKSKDILNWIEKTAQELINNSIIATFIINENHQLVINDRHSEHVQCAGGKNVISAGEISFLIEKKDKISINEISNQSTGYCPKPESWKYVEKVLSKIEIEYPNYFTLAFDFRLCTNCQTINLIKEQVFECQMCETELDLKWNFH</sequence>
<dbReference type="OrthoDB" id="189103at2"/>